<protein>
    <submittedName>
        <fullName evidence="1">Uncharacterized protein</fullName>
    </submittedName>
</protein>
<dbReference type="Proteomes" id="UP000824120">
    <property type="component" value="Chromosome 1"/>
</dbReference>
<dbReference type="AlphaFoldDB" id="A0A9J6B1C3"/>
<gene>
    <name evidence="1" type="ORF">H5410_002214</name>
</gene>
<reference evidence="1 2" key="1">
    <citation type="submission" date="2020-09" db="EMBL/GenBank/DDBJ databases">
        <title>De no assembly of potato wild relative species, Solanum commersonii.</title>
        <authorList>
            <person name="Cho K."/>
        </authorList>
    </citation>
    <scope>NUCLEOTIDE SEQUENCE [LARGE SCALE GENOMIC DNA]</scope>
    <source>
        <strain evidence="1">LZ3.2</strain>
        <tissue evidence="1">Leaf</tissue>
    </source>
</reference>
<comment type="caution">
    <text evidence="1">The sequence shown here is derived from an EMBL/GenBank/DDBJ whole genome shotgun (WGS) entry which is preliminary data.</text>
</comment>
<organism evidence="1 2">
    <name type="scientific">Solanum commersonii</name>
    <name type="common">Commerson's wild potato</name>
    <name type="synonym">Commerson's nightshade</name>
    <dbReference type="NCBI Taxonomy" id="4109"/>
    <lineage>
        <taxon>Eukaryota</taxon>
        <taxon>Viridiplantae</taxon>
        <taxon>Streptophyta</taxon>
        <taxon>Embryophyta</taxon>
        <taxon>Tracheophyta</taxon>
        <taxon>Spermatophyta</taxon>
        <taxon>Magnoliopsida</taxon>
        <taxon>eudicotyledons</taxon>
        <taxon>Gunneridae</taxon>
        <taxon>Pentapetalae</taxon>
        <taxon>asterids</taxon>
        <taxon>lamiids</taxon>
        <taxon>Solanales</taxon>
        <taxon>Solanaceae</taxon>
        <taxon>Solanoideae</taxon>
        <taxon>Solaneae</taxon>
        <taxon>Solanum</taxon>
    </lineage>
</organism>
<proteinExistence type="predicted"/>
<keyword evidence="2" id="KW-1185">Reference proteome</keyword>
<evidence type="ECO:0000313" key="1">
    <source>
        <dbReference type="EMBL" id="KAG5630497.1"/>
    </source>
</evidence>
<name>A0A9J6B1C3_SOLCO</name>
<dbReference type="OrthoDB" id="438440at2759"/>
<sequence>MDLQKLARDYNMSSRDPTIKIEVGLLNIYTRKHDQCNMCKLSASLGGGLAMLSAYVTAEIRLDLCEDERVIPLCVPSFSGPRVGNINKGLKDWE</sequence>
<dbReference type="EMBL" id="JACXVP010000001">
    <property type="protein sequence ID" value="KAG5630497.1"/>
    <property type="molecule type" value="Genomic_DNA"/>
</dbReference>
<evidence type="ECO:0000313" key="2">
    <source>
        <dbReference type="Proteomes" id="UP000824120"/>
    </source>
</evidence>
<accession>A0A9J6B1C3</accession>